<evidence type="ECO:0000313" key="4">
    <source>
        <dbReference type="Proteomes" id="UP001519292"/>
    </source>
</evidence>
<dbReference type="PANTHER" id="PTHR34580">
    <property type="match status" value="1"/>
</dbReference>
<feature type="domain" description="Helix-turn-helix type 11" evidence="1">
    <location>
        <begin position="6"/>
        <end position="58"/>
    </location>
</feature>
<feature type="domain" description="WCX" evidence="2">
    <location>
        <begin position="241"/>
        <end position="306"/>
    </location>
</feature>
<dbReference type="InterPro" id="IPR057727">
    <property type="entry name" value="WCX_dom"/>
</dbReference>
<reference evidence="3 4" key="1">
    <citation type="submission" date="2021-03" db="EMBL/GenBank/DDBJ databases">
        <title>Genomic Encyclopedia of Type Strains, Phase IV (KMG-IV): sequencing the most valuable type-strain genomes for metagenomic binning, comparative biology and taxonomic classification.</title>
        <authorList>
            <person name="Goeker M."/>
        </authorList>
    </citation>
    <scope>NUCLEOTIDE SEQUENCE [LARGE SCALE GENOMIC DNA]</scope>
    <source>
        <strain evidence="3 4">DSM 101872</strain>
    </source>
</reference>
<evidence type="ECO:0000259" key="2">
    <source>
        <dbReference type="Pfam" id="PF25583"/>
    </source>
</evidence>
<keyword evidence="4" id="KW-1185">Reference proteome</keyword>
<proteinExistence type="predicted"/>
<organism evidence="3 4">
    <name type="scientific">Lactobacillus colini</name>
    <dbReference type="NCBI Taxonomy" id="1819254"/>
    <lineage>
        <taxon>Bacteria</taxon>
        <taxon>Bacillati</taxon>
        <taxon>Bacillota</taxon>
        <taxon>Bacilli</taxon>
        <taxon>Lactobacillales</taxon>
        <taxon>Lactobacillaceae</taxon>
        <taxon>Lactobacillus</taxon>
    </lineage>
</organism>
<evidence type="ECO:0000313" key="3">
    <source>
        <dbReference type="EMBL" id="MBP2057298.1"/>
    </source>
</evidence>
<gene>
    <name evidence="3" type="ORF">J2Z60_000462</name>
</gene>
<dbReference type="RefSeq" id="WP_209685993.1">
    <property type="nucleotide sequence ID" value="NZ_JAGGLU010000002.1"/>
</dbReference>
<dbReference type="InterPro" id="IPR036390">
    <property type="entry name" value="WH_DNA-bd_sf"/>
</dbReference>
<protein>
    <submittedName>
        <fullName evidence="3">DNA-binding transcriptional regulator YafY</fullName>
    </submittedName>
</protein>
<dbReference type="Pfam" id="PF25583">
    <property type="entry name" value="WCX"/>
    <property type="match status" value="1"/>
</dbReference>
<comment type="caution">
    <text evidence="3">The sequence shown here is derived from an EMBL/GenBank/DDBJ whole genome shotgun (WGS) entry which is preliminary data.</text>
</comment>
<keyword evidence="3" id="KW-0238">DNA-binding</keyword>
<dbReference type="Pfam" id="PF08279">
    <property type="entry name" value="HTH_11"/>
    <property type="match status" value="1"/>
</dbReference>
<dbReference type="SUPFAM" id="SSF46785">
    <property type="entry name" value="Winged helix' DNA-binding domain"/>
    <property type="match status" value="1"/>
</dbReference>
<sequence>MKKSERLNQELIYLSYRSEFHLQDLEDEFGISERTAIRDVADLESMGLKFYVERGRYGAYKLIHDKLWIPIRFNFKEINAIFFAIKALERISATPFSNAYDRIYQKLMKSLPPQSMKKIQVQQQYVKYHQQPSLHKVEYFGILLKAAVEDLVLELKNDQYIKSRQKVQVYELFYQSGNWFCKVYNLELRSFFILRCDKILDCQIIKSDATYSHSELRQLLASYNQAHYDVSFKCEVSQRGRELFLLDEYPEMNIIEAGGKYLLTGKINHRELDYLTDYLLRLGPEVKIIEPIALKKLYLAKLKSMLDLNRLERGH</sequence>
<dbReference type="PANTHER" id="PTHR34580:SF9">
    <property type="entry name" value="SLL5097 PROTEIN"/>
    <property type="match status" value="1"/>
</dbReference>
<dbReference type="GO" id="GO:0003677">
    <property type="term" value="F:DNA binding"/>
    <property type="evidence" value="ECO:0007669"/>
    <property type="project" value="UniProtKB-KW"/>
</dbReference>
<evidence type="ECO:0000259" key="1">
    <source>
        <dbReference type="Pfam" id="PF08279"/>
    </source>
</evidence>
<dbReference type="EMBL" id="JAGGLU010000002">
    <property type="protein sequence ID" value="MBP2057298.1"/>
    <property type="molecule type" value="Genomic_DNA"/>
</dbReference>
<dbReference type="Proteomes" id="UP001519292">
    <property type="component" value="Unassembled WGS sequence"/>
</dbReference>
<name>A0ABS4MCG3_9LACO</name>
<dbReference type="InterPro" id="IPR051534">
    <property type="entry name" value="CBASS_pafABC_assoc_protein"/>
</dbReference>
<accession>A0ABS4MCG3</accession>
<dbReference type="InterPro" id="IPR013196">
    <property type="entry name" value="HTH_11"/>
</dbReference>